<feature type="compositionally biased region" description="Acidic residues" evidence="1">
    <location>
        <begin position="274"/>
        <end position="293"/>
    </location>
</feature>
<dbReference type="GO" id="GO:0030674">
    <property type="term" value="F:protein-macromolecule adaptor activity"/>
    <property type="evidence" value="ECO:0007669"/>
    <property type="project" value="TreeGrafter"/>
</dbReference>
<dbReference type="PANTHER" id="PTHR28043">
    <property type="entry name" value="INCREASED RECOMBINATION CENTERS PROTEIN 6"/>
    <property type="match status" value="1"/>
</dbReference>
<organism evidence="2 3">
    <name type="scientific">Exophiala aquamarina CBS 119918</name>
    <dbReference type="NCBI Taxonomy" id="1182545"/>
    <lineage>
        <taxon>Eukaryota</taxon>
        <taxon>Fungi</taxon>
        <taxon>Dikarya</taxon>
        <taxon>Ascomycota</taxon>
        <taxon>Pezizomycotina</taxon>
        <taxon>Eurotiomycetes</taxon>
        <taxon>Chaetothyriomycetidae</taxon>
        <taxon>Chaetothyriales</taxon>
        <taxon>Herpotrichiellaceae</taxon>
        <taxon>Exophiala</taxon>
    </lineage>
</organism>
<feature type="compositionally biased region" description="Acidic residues" evidence="1">
    <location>
        <begin position="331"/>
        <end position="341"/>
    </location>
</feature>
<comment type="caution">
    <text evidence="2">The sequence shown here is derived from an EMBL/GenBank/DDBJ whole genome shotgun (WGS) entry which is preliminary data.</text>
</comment>
<dbReference type="STRING" id="1182545.A0A072PCS5"/>
<dbReference type="AlphaFoldDB" id="A0A072PCS5"/>
<proteinExistence type="predicted"/>
<dbReference type="HOGENOM" id="CLU_031716_1_1_1"/>
<evidence type="ECO:0000313" key="2">
    <source>
        <dbReference type="EMBL" id="KEF53350.1"/>
    </source>
</evidence>
<keyword evidence="3" id="KW-1185">Reference proteome</keyword>
<dbReference type="Proteomes" id="UP000027920">
    <property type="component" value="Unassembled WGS sequence"/>
</dbReference>
<gene>
    <name evidence="2" type="ORF">A1O9_10325</name>
</gene>
<name>A0A072PCS5_9EURO</name>
<dbReference type="EMBL" id="AMGV01000013">
    <property type="protein sequence ID" value="KEF53350.1"/>
    <property type="molecule type" value="Genomic_DNA"/>
</dbReference>
<dbReference type="Gene3D" id="3.40.50.11960">
    <property type="match status" value="1"/>
</dbReference>
<dbReference type="VEuPathDB" id="FungiDB:A1O9_10325"/>
<dbReference type="PANTHER" id="PTHR28043:SF1">
    <property type="entry name" value="INCREASED RECOMBINATION CENTERS PROTEIN 6"/>
    <property type="match status" value="1"/>
</dbReference>
<evidence type="ECO:0008006" key="4">
    <source>
        <dbReference type="Google" id="ProtNLM"/>
    </source>
</evidence>
<dbReference type="OrthoDB" id="10261384at2759"/>
<feature type="region of interest" description="Disordered" evidence="1">
    <location>
        <begin position="270"/>
        <end position="310"/>
    </location>
</feature>
<evidence type="ECO:0000256" key="1">
    <source>
        <dbReference type="SAM" id="MobiDB-lite"/>
    </source>
</evidence>
<dbReference type="GO" id="GO:0016192">
    <property type="term" value="P:vesicle-mediated transport"/>
    <property type="evidence" value="ECO:0007669"/>
    <property type="project" value="InterPro"/>
</dbReference>
<dbReference type="Pfam" id="PF10199">
    <property type="entry name" value="Adaptin_binding"/>
    <property type="match status" value="1"/>
</dbReference>
<dbReference type="GeneID" id="25285229"/>
<reference evidence="2 3" key="1">
    <citation type="submission" date="2013-03" db="EMBL/GenBank/DDBJ databases">
        <title>The Genome Sequence of Exophiala aquamarina CBS 119918.</title>
        <authorList>
            <consortium name="The Broad Institute Genomics Platform"/>
            <person name="Cuomo C."/>
            <person name="de Hoog S."/>
            <person name="Gorbushina A."/>
            <person name="Walker B."/>
            <person name="Young S.K."/>
            <person name="Zeng Q."/>
            <person name="Gargeya S."/>
            <person name="Fitzgerald M."/>
            <person name="Haas B."/>
            <person name="Abouelleil A."/>
            <person name="Allen A.W."/>
            <person name="Alvarado L."/>
            <person name="Arachchi H.M."/>
            <person name="Berlin A.M."/>
            <person name="Chapman S.B."/>
            <person name="Gainer-Dewar J."/>
            <person name="Goldberg J."/>
            <person name="Griggs A."/>
            <person name="Gujja S."/>
            <person name="Hansen M."/>
            <person name="Howarth C."/>
            <person name="Imamovic A."/>
            <person name="Ireland A."/>
            <person name="Larimer J."/>
            <person name="McCowan C."/>
            <person name="Murphy C."/>
            <person name="Pearson M."/>
            <person name="Poon T.W."/>
            <person name="Priest M."/>
            <person name="Roberts A."/>
            <person name="Saif S."/>
            <person name="Shea T."/>
            <person name="Sisk P."/>
            <person name="Sykes S."/>
            <person name="Wortman J."/>
            <person name="Nusbaum C."/>
            <person name="Birren B."/>
        </authorList>
    </citation>
    <scope>NUCLEOTIDE SEQUENCE [LARGE SCALE GENOMIC DNA]</scope>
    <source>
        <strain evidence="2 3">CBS 119918</strain>
    </source>
</reference>
<feature type="compositionally biased region" description="Polar residues" evidence="1">
    <location>
        <begin position="295"/>
        <end position="304"/>
    </location>
</feature>
<dbReference type="InterPro" id="IPR034627">
    <property type="entry name" value="Irc6"/>
</dbReference>
<evidence type="ECO:0000313" key="3">
    <source>
        <dbReference type="Proteomes" id="UP000027920"/>
    </source>
</evidence>
<dbReference type="RefSeq" id="XP_013255940.1">
    <property type="nucleotide sequence ID" value="XM_013400486.1"/>
</dbReference>
<sequence>MTSDCTEFKPSSLRLLILAPPTDPTSKPPFPALLQVLGGSLPSEDVTSFAGYTSHPPLQLQTKYYQTSVSIWCDELPLSGPKPSHETLREISSGGPLEDNVTGAIVGDATLGDAPETGTDTSTLEEWKEQMLSLAAAEVRRVIGGLVVILPVSTTSSPGIPAHFTALIEAVHALREAIEDDSYGRDIASVLVLQGSSPPVKQDNLDALMEKLEEVCLSEKGILGWDFVAWDGQVVEDAGRNGKEERNEYGEQTGIKRVLEVIKGIDWSASPDIIGDEDDAGEIDLGSGDDDDATFPSTRSTNIRGSDRFSGLDRELQREMMELKFSMLSNDDNDDDDDDDDSNTRPPHPKTEPEDENFQVNQLPALMEQVVAIREAGSEMSPTERERFAKREIQRIMREMR</sequence>
<protein>
    <recommendedName>
        <fullName evidence="4">Increased recombination centers protein 6</fullName>
    </recommendedName>
</protein>
<accession>A0A072PCS5</accession>
<feature type="region of interest" description="Disordered" evidence="1">
    <location>
        <begin position="328"/>
        <end position="362"/>
    </location>
</feature>